<keyword evidence="4" id="KW-1185">Reference proteome</keyword>
<evidence type="ECO:0000256" key="1">
    <source>
        <dbReference type="SAM" id="MobiDB-lite"/>
    </source>
</evidence>
<evidence type="ECO:0000259" key="2">
    <source>
        <dbReference type="Pfam" id="PF20681"/>
    </source>
</evidence>
<proteinExistence type="predicted"/>
<feature type="compositionally biased region" description="Acidic residues" evidence="1">
    <location>
        <begin position="438"/>
        <end position="454"/>
    </location>
</feature>
<dbReference type="InterPro" id="IPR049203">
    <property type="entry name" value="DUF6818"/>
</dbReference>
<comment type="caution">
    <text evidence="3">The sequence shown here is derived from an EMBL/GenBank/DDBJ whole genome shotgun (WGS) entry which is preliminary data.</text>
</comment>
<evidence type="ECO:0000313" key="4">
    <source>
        <dbReference type="Proteomes" id="UP001165121"/>
    </source>
</evidence>
<gene>
    <name evidence="3" type="ORF">Pfra01_002569700</name>
</gene>
<feature type="region of interest" description="Disordered" evidence="1">
    <location>
        <begin position="159"/>
        <end position="241"/>
    </location>
</feature>
<accession>A0A9W6YCH7</accession>
<dbReference type="AlphaFoldDB" id="A0A9W6YCH7"/>
<feature type="compositionally biased region" description="Basic and acidic residues" evidence="1">
    <location>
        <begin position="175"/>
        <end position="241"/>
    </location>
</feature>
<organism evidence="3 4">
    <name type="scientific">Phytophthora fragariaefolia</name>
    <dbReference type="NCBI Taxonomy" id="1490495"/>
    <lineage>
        <taxon>Eukaryota</taxon>
        <taxon>Sar</taxon>
        <taxon>Stramenopiles</taxon>
        <taxon>Oomycota</taxon>
        <taxon>Peronosporomycetes</taxon>
        <taxon>Peronosporales</taxon>
        <taxon>Peronosporaceae</taxon>
        <taxon>Phytophthora</taxon>
    </lineage>
</organism>
<evidence type="ECO:0000313" key="3">
    <source>
        <dbReference type="EMBL" id="GMF59475.1"/>
    </source>
</evidence>
<feature type="region of interest" description="Disordered" evidence="1">
    <location>
        <begin position="426"/>
        <end position="454"/>
    </location>
</feature>
<reference evidence="3" key="1">
    <citation type="submission" date="2023-04" db="EMBL/GenBank/DDBJ databases">
        <title>Phytophthora fragariaefolia NBRC 109709.</title>
        <authorList>
            <person name="Ichikawa N."/>
            <person name="Sato H."/>
            <person name="Tonouchi N."/>
        </authorList>
    </citation>
    <scope>NUCLEOTIDE SEQUENCE</scope>
    <source>
        <strain evidence="3">NBRC 109709</strain>
    </source>
</reference>
<sequence length="454" mass="51132">MRGLVAQADIPAGEVIGKYLGYMDLFGSPCKNGPVTDAYRMHLRTRTAGNKFMASTPWNLRRILHIYLQQGRQQGYQKYSAKEELLLCDLSVKPLPTGRNMCMALAAEYNGYKGSNLRLRDFDSLRMKFRKLRKLLNNSNAWSSESGMDPHDRERVDAQLQGDEDTGEGPQQAELEGRAQHGDDRTERAGRGPCGDERTELAGHSPRGGEHAERARRGPRSDERVDRAGRFRHDRRDDHRTELEERDRYAVRAPASEKWYDRVTFDGSRDVSRVLFTSSAMAAAATPTGLETVDSNNAALSSFIANAWYKHSDNLRLVIYEDSDRPLRELDRAINKLCSIAGHQGIVEPTQLRSTSELKSEYKSAKVASNHARPTPGKRRVNFKNEDSFKRRDFSKAKCDTCGELGHTTGYDDKYFHLKQRGLAKAARASTSKSSSEPDADDAKEEDESFESSD</sequence>
<dbReference type="Proteomes" id="UP001165121">
    <property type="component" value="Unassembled WGS sequence"/>
</dbReference>
<dbReference type="EMBL" id="BSXT01005044">
    <property type="protein sequence ID" value="GMF59475.1"/>
    <property type="molecule type" value="Genomic_DNA"/>
</dbReference>
<name>A0A9W6YCH7_9STRA</name>
<feature type="domain" description="DUF6818" evidence="2">
    <location>
        <begin position="96"/>
        <end position="134"/>
    </location>
</feature>
<protein>
    <submittedName>
        <fullName evidence="3">Unnamed protein product</fullName>
    </submittedName>
</protein>
<feature type="compositionally biased region" description="Low complexity" evidence="1">
    <location>
        <begin position="426"/>
        <end position="437"/>
    </location>
</feature>
<dbReference type="Pfam" id="PF20681">
    <property type="entry name" value="DUF6818"/>
    <property type="match status" value="1"/>
</dbReference>